<dbReference type="RefSeq" id="WP_124926937.1">
    <property type="nucleotide sequence ID" value="NZ_BMOH01000007.1"/>
</dbReference>
<dbReference type="NCBIfam" id="TIGR02098">
    <property type="entry name" value="MJ0042_CXXC"/>
    <property type="match status" value="1"/>
</dbReference>
<evidence type="ECO:0000313" key="3">
    <source>
        <dbReference type="EMBL" id="RRC98356.1"/>
    </source>
</evidence>
<dbReference type="Pfam" id="PF13719">
    <property type="entry name" value="Zn_ribbon_5"/>
    <property type="match status" value="1"/>
</dbReference>
<comment type="caution">
    <text evidence="3">The sequence shown here is derived from an EMBL/GenBank/DDBJ whole genome shotgun (WGS) entry which is preliminary data.</text>
</comment>
<feature type="domain" description="Zinc finger/thioredoxin putative" evidence="2">
    <location>
        <begin position="6"/>
        <end position="41"/>
    </location>
</feature>
<dbReference type="OrthoDB" id="5294582at2"/>
<accession>A0A3P1SMI3</accession>
<dbReference type="InterPro" id="IPR021834">
    <property type="entry name" value="DUF3426"/>
</dbReference>
<reference evidence="3 4" key="1">
    <citation type="submission" date="2018-11" db="EMBL/GenBank/DDBJ databases">
        <title>The draft genome sequence of Amphritea balenae JAMM 1525T.</title>
        <authorList>
            <person name="Fang Z."/>
            <person name="Zhang Y."/>
            <person name="Han X."/>
        </authorList>
    </citation>
    <scope>NUCLEOTIDE SEQUENCE [LARGE SCALE GENOMIC DNA]</scope>
    <source>
        <strain evidence="3 4">JAMM 1525</strain>
    </source>
</reference>
<dbReference type="Proteomes" id="UP000267535">
    <property type="component" value="Unassembled WGS sequence"/>
</dbReference>
<gene>
    <name evidence="3" type="ORF">EHS89_14815</name>
</gene>
<name>A0A3P1SMI3_9GAMM</name>
<keyword evidence="4" id="KW-1185">Reference proteome</keyword>
<feature type="compositionally biased region" description="Polar residues" evidence="1">
    <location>
        <begin position="215"/>
        <end position="231"/>
    </location>
</feature>
<feature type="compositionally biased region" description="Low complexity" evidence="1">
    <location>
        <begin position="232"/>
        <end position="249"/>
    </location>
</feature>
<organism evidence="3 4">
    <name type="scientific">Amphritea balenae</name>
    <dbReference type="NCBI Taxonomy" id="452629"/>
    <lineage>
        <taxon>Bacteria</taxon>
        <taxon>Pseudomonadati</taxon>
        <taxon>Pseudomonadota</taxon>
        <taxon>Gammaproteobacteria</taxon>
        <taxon>Oceanospirillales</taxon>
        <taxon>Oceanospirillaceae</taxon>
        <taxon>Amphritea</taxon>
    </lineage>
</organism>
<feature type="compositionally biased region" description="Low complexity" evidence="1">
    <location>
        <begin position="286"/>
        <end position="328"/>
    </location>
</feature>
<dbReference type="InterPro" id="IPR011723">
    <property type="entry name" value="Znf/thioredoxin_put"/>
</dbReference>
<evidence type="ECO:0000259" key="2">
    <source>
        <dbReference type="Pfam" id="PF13719"/>
    </source>
</evidence>
<dbReference type="Pfam" id="PF11906">
    <property type="entry name" value="DUF3426"/>
    <property type="match status" value="1"/>
</dbReference>
<protein>
    <submittedName>
        <fullName evidence="3">DUF3426 domain-containing protein</fullName>
    </submittedName>
</protein>
<evidence type="ECO:0000313" key="4">
    <source>
        <dbReference type="Proteomes" id="UP000267535"/>
    </source>
</evidence>
<dbReference type="AlphaFoldDB" id="A0A3P1SMI3"/>
<feature type="compositionally biased region" description="Polar residues" evidence="1">
    <location>
        <begin position="194"/>
        <end position="206"/>
    </location>
</feature>
<evidence type="ECO:0000256" key="1">
    <source>
        <dbReference type="SAM" id="MobiDB-lite"/>
    </source>
</evidence>
<sequence length="554" mass="60672">MSRYIITECPACTTRFQVTKGQLKIANGKVRCGSCLEVFNAEVYRCDDIPDTVELLQETAKQTESIKEATTEAPTRGAAIKNTSALSKQPHESLFNELKLPDFEAPTKSFSDIDTEYTEHAIEELMSGHYDVESDTFDPESDNSIPVDAMPVDAEPGNSEPGNSEPGNSDLCVPEPSDADLEQPVQKLIGEIKNTVSPEALPSQTGKPDREIPANQATSPDIDTDTASTVDESLSTSSGYESEMSSGHELINNPEPDSSLEPNNNPEHKSSPEPDSNLESNSSLGLTSSPEPNSSLESNSSLELTSSPEPDSSLESNNSPEPTNSPELKSSLELTSSPELANDSELNNPELHQNTGSTSPKASVRPFKTEPVMIKTIREKQQRPIGWSLASLALIILLAGQYLWFNRQNLSVITELTPAYQSICNQLPCNLEVPIVLSAISTRQLIVRNHKEYQGALTVDLLLENHAGFIQPYPAVQLSFSDRKGQQISQRTFQPKDFLNTKVAEPMQMPTAIPVQISFNILDPGQRAVSYEAILKKPDPVKDQRNYTRQSDSQ</sequence>
<feature type="compositionally biased region" description="Polar residues" evidence="1">
    <location>
        <begin position="273"/>
        <end position="285"/>
    </location>
</feature>
<feature type="compositionally biased region" description="Polar residues" evidence="1">
    <location>
        <begin position="332"/>
        <end position="361"/>
    </location>
</feature>
<proteinExistence type="predicted"/>
<feature type="region of interest" description="Disordered" evidence="1">
    <location>
        <begin position="132"/>
        <end position="367"/>
    </location>
</feature>
<dbReference type="EMBL" id="RQXV01000008">
    <property type="protein sequence ID" value="RRC98356.1"/>
    <property type="molecule type" value="Genomic_DNA"/>
</dbReference>